<organism evidence="2 3">
    <name type="scientific">Microcystis aeruginosa Ma_QC_C_20070703_M131</name>
    <dbReference type="NCBI Taxonomy" id="2486263"/>
    <lineage>
        <taxon>Bacteria</taxon>
        <taxon>Bacillati</taxon>
        <taxon>Cyanobacteriota</taxon>
        <taxon>Cyanophyceae</taxon>
        <taxon>Oscillatoriophycideae</taxon>
        <taxon>Chroococcales</taxon>
        <taxon>Microcystaceae</taxon>
        <taxon>Microcystis</taxon>
    </lineage>
</organism>
<feature type="transmembrane region" description="Helical" evidence="1">
    <location>
        <begin position="128"/>
        <end position="146"/>
    </location>
</feature>
<feature type="transmembrane region" description="Helical" evidence="1">
    <location>
        <begin position="20"/>
        <end position="36"/>
    </location>
</feature>
<keyword evidence="1" id="KW-1133">Transmembrane helix</keyword>
<sequence>MNSLLQMIPPSLRTWAKRLGYFLGGTMLTVFYAGAVPAQSLPSRPLTQNPYSPTTIIAGVIAAIITIFFLRGMYLVLTYASATYGLEEEEEEGNLEGSQENHALLYGAFGWIIGSALIITSYGFGWRFLYIGPIVCLLGPLVPIFAMNRDIQKYRQVLARRARYQSSRSLY</sequence>
<accession>A0A551X901</accession>
<evidence type="ECO:0000256" key="1">
    <source>
        <dbReference type="SAM" id="Phobius"/>
    </source>
</evidence>
<feature type="transmembrane region" description="Helical" evidence="1">
    <location>
        <begin position="56"/>
        <end position="82"/>
    </location>
</feature>
<dbReference type="AlphaFoldDB" id="A0A551X901"/>
<reference evidence="2 3" key="1">
    <citation type="submission" date="2019-01" db="EMBL/GenBank/DDBJ databases">
        <title>Coherence of Microcystis species and biogeography revealed through population genomics.</title>
        <authorList>
            <person name="Perez-Carrascal O.M."/>
            <person name="Terrat Y."/>
            <person name="Giani A."/>
            <person name="Fortin N."/>
            <person name="Tromas N."/>
            <person name="Shapiro B.J."/>
        </authorList>
    </citation>
    <scope>NUCLEOTIDE SEQUENCE [LARGE SCALE GENOMIC DNA]</scope>
    <source>
        <strain evidence="2">Ma_QC_C_20070703_M131</strain>
    </source>
</reference>
<dbReference type="Proteomes" id="UP000316443">
    <property type="component" value="Unassembled WGS sequence"/>
</dbReference>
<evidence type="ECO:0000313" key="3">
    <source>
        <dbReference type="Proteomes" id="UP000316443"/>
    </source>
</evidence>
<protein>
    <submittedName>
        <fullName evidence="2">Uncharacterized protein</fullName>
    </submittedName>
</protein>
<feature type="transmembrane region" description="Helical" evidence="1">
    <location>
        <begin position="103"/>
        <end position="122"/>
    </location>
</feature>
<gene>
    <name evidence="2" type="ORF">EWV85_19675</name>
</gene>
<proteinExistence type="predicted"/>
<name>A0A551X901_MICAE</name>
<dbReference type="EMBL" id="SFCA01000210">
    <property type="protein sequence ID" value="TRT45213.1"/>
    <property type="molecule type" value="Genomic_DNA"/>
</dbReference>
<evidence type="ECO:0000313" key="2">
    <source>
        <dbReference type="EMBL" id="TRT45213.1"/>
    </source>
</evidence>
<comment type="caution">
    <text evidence="2">The sequence shown here is derived from an EMBL/GenBank/DDBJ whole genome shotgun (WGS) entry which is preliminary data.</text>
</comment>
<keyword evidence="1" id="KW-0812">Transmembrane</keyword>
<keyword evidence="1" id="KW-0472">Membrane</keyword>